<protein>
    <submittedName>
        <fullName evidence="2">13066_t:CDS:1</fullName>
    </submittedName>
</protein>
<dbReference type="OrthoDB" id="10546688at2759"/>
<reference evidence="2" key="1">
    <citation type="submission" date="2021-06" db="EMBL/GenBank/DDBJ databases">
        <authorList>
            <person name="Kallberg Y."/>
            <person name="Tangrot J."/>
            <person name="Rosling A."/>
        </authorList>
    </citation>
    <scope>NUCLEOTIDE SEQUENCE</scope>
    <source>
        <strain evidence="2">FL966</strain>
    </source>
</reference>
<sequence>MPIKAITATLFKAVTAAPIIVNHNSNPIKAYKRNAQNETSSSERALEEFCSEVGYEGKIEEVSSKAVLEDQLSKFVYAMKRKDSREYHASSVRSCLAAIWWHLNMHSVMEKPVDILNPKVYFDLNQVINRKMKDLSAQGLGKCVGADGLTLSKVEQILEHPVMQREHYTLQINSFIKRFDGGIDVKLFKSKTNQRGFENYNAQAEAISLPNIKSIIDDYEFYFIKHPMMTVTNFYLIPMLFNSDKTMVLHLCSWKKTAMQLLKKLGYSNLVVMSITRHKSQKGLTTYECPKCVMQHEGLSGFFNALKQVSKAPHDHENDAPSDHENDAPSDHKNDAPNDHENNTPSDHKSDTPNSHENDAPNNHAAPPPKAIEKRTDSQMSLINALNNLEVISEELSNALTECDVNILDINRKKEKAKGMDSRKEVNKSEKDLKNEFFEKFFAS</sequence>
<comment type="caution">
    <text evidence="2">The sequence shown here is derived from an EMBL/GenBank/DDBJ whole genome shotgun (WGS) entry which is preliminary data.</text>
</comment>
<accession>A0A9N9JAN9</accession>
<dbReference type="AlphaFoldDB" id="A0A9N9JAN9"/>
<organism evidence="2 3">
    <name type="scientific">Cetraspora pellucida</name>
    <dbReference type="NCBI Taxonomy" id="1433469"/>
    <lineage>
        <taxon>Eukaryota</taxon>
        <taxon>Fungi</taxon>
        <taxon>Fungi incertae sedis</taxon>
        <taxon>Mucoromycota</taxon>
        <taxon>Glomeromycotina</taxon>
        <taxon>Glomeromycetes</taxon>
        <taxon>Diversisporales</taxon>
        <taxon>Gigasporaceae</taxon>
        <taxon>Cetraspora</taxon>
    </lineage>
</organism>
<evidence type="ECO:0000313" key="3">
    <source>
        <dbReference type="Proteomes" id="UP000789759"/>
    </source>
</evidence>
<evidence type="ECO:0000256" key="1">
    <source>
        <dbReference type="SAM" id="MobiDB-lite"/>
    </source>
</evidence>
<dbReference type="EMBL" id="CAJVQA010021597">
    <property type="protein sequence ID" value="CAG8769826.1"/>
    <property type="molecule type" value="Genomic_DNA"/>
</dbReference>
<feature type="non-terminal residue" evidence="2">
    <location>
        <position position="444"/>
    </location>
</feature>
<gene>
    <name evidence="2" type="ORF">CPELLU_LOCUS15804</name>
</gene>
<proteinExistence type="predicted"/>
<feature type="region of interest" description="Disordered" evidence="1">
    <location>
        <begin position="311"/>
        <end position="375"/>
    </location>
</feature>
<feature type="compositionally biased region" description="Basic and acidic residues" evidence="1">
    <location>
        <begin position="312"/>
        <end position="359"/>
    </location>
</feature>
<name>A0A9N9JAN9_9GLOM</name>
<keyword evidence="3" id="KW-1185">Reference proteome</keyword>
<dbReference type="Proteomes" id="UP000789759">
    <property type="component" value="Unassembled WGS sequence"/>
</dbReference>
<evidence type="ECO:0000313" key="2">
    <source>
        <dbReference type="EMBL" id="CAG8769826.1"/>
    </source>
</evidence>